<proteinExistence type="inferred from homology"/>
<evidence type="ECO:0000259" key="3">
    <source>
        <dbReference type="Pfam" id="PF00561"/>
    </source>
</evidence>
<keyword evidence="2 4" id="KW-0378">Hydrolase</keyword>
<accession>A0A0D1YE06</accession>
<evidence type="ECO:0000256" key="1">
    <source>
        <dbReference type="ARBA" id="ARBA00010088"/>
    </source>
</evidence>
<dbReference type="SUPFAM" id="SSF53474">
    <property type="entry name" value="alpha/beta-Hydrolases"/>
    <property type="match status" value="1"/>
</dbReference>
<reference evidence="4 6" key="1">
    <citation type="submission" date="2015-07" db="EMBL/GenBank/DDBJ databases">
        <title>Fjat-14205 dsm 2895.</title>
        <authorList>
            <person name="Liu B."/>
            <person name="Wang J."/>
            <person name="Zhu Y."/>
            <person name="Liu G."/>
            <person name="Chen Q."/>
            <person name="Chen Z."/>
            <person name="Lan J."/>
            <person name="Che J."/>
            <person name="Ge C."/>
            <person name="Shi H."/>
            <person name="Pan Z."/>
            <person name="Liu X."/>
        </authorList>
    </citation>
    <scope>NUCLEOTIDE SEQUENCE [LARGE SCALE GENOMIC DNA]</scope>
    <source>
        <strain evidence="4 6">DSM 2895</strain>
    </source>
</reference>
<dbReference type="InterPro" id="IPR029058">
    <property type="entry name" value="AB_hydrolase_fold"/>
</dbReference>
<organism evidence="4 6">
    <name type="scientific">Aneurinibacillus migulanus</name>
    <name type="common">Bacillus migulanus</name>
    <dbReference type="NCBI Taxonomy" id="47500"/>
    <lineage>
        <taxon>Bacteria</taxon>
        <taxon>Bacillati</taxon>
        <taxon>Bacillota</taxon>
        <taxon>Bacilli</taxon>
        <taxon>Bacillales</taxon>
        <taxon>Paenibacillaceae</taxon>
        <taxon>Aneurinibacillus group</taxon>
        <taxon>Aneurinibacillus</taxon>
    </lineage>
</organism>
<dbReference type="PRINTS" id="PR00111">
    <property type="entry name" value="ABHYDROLASE"/>
</dbReference>
<evidence type="ECO:0000313" key="7">
    <source>
        <dbReference type="Proteomes" id="UP000182836"/>
    </source>
</evidence>
<evidence type="ECO:0000256" key="2">
    <source>
        <dbReference type="ARBA" id="ARBA00022801"/>
    </source>
</evidence>
<protein>
    <submittedName>
        <fullName evidence="4">Alpha/beta hydrolase</fullName>
    </submittedName>
    <submittedName>
        <fullName evidence="5">Proline iminopeptidase</fullName>
    </submittedName>
</protein>
<dbReference type="InterPro" id="IPR050266">
    <property type="entry name" value="AB_hydrolase_sf"/>
</dbReference>
<feature type="domain" description="AB hydrolase-1" evidence="3">
    <location>
        <begin position="23"/>
        <end position="280"/>
    </location>
</feature>
<evidence type="ECO:0000313" key="5">
    <source>
        <dbReference type="EMBL" id="SDJ68809.1"/>
    </source>
</evidence>
<dbReference type="GO" id="GO:0004177">
    <property type="term" value="F:aminopeptidase activity"/>
    <property type="evidence" value="ECO:0007669"/>
    <property type="project" value="UniProtKB-EC"/>
</dbReference>
<dbReference type="Proteomes" id="UP000037269">
    <property type="component" value="Unassembled WGS sequence"/>
</dbReference>
<dbReference type="AlphaFoldDB" id="A0A0D1YE06"/>
<evidence type="ECO:0000313" key="4">
    <source>
        <dbReference type="EMBL" id="KON96920.1"/>
    </source>
</evidence>
<dbReference type="PATRIC" id="fig|47500.8.peg.5619"/>
<name>A0A0D1YE06_ANEMI</name>
<dbReference type="Pfam" id="PF00561">
    <property type="entry name" value="Abhydrolase_1"/>
    <property type="match status" value="1"/>
</dbReference>
<dbReference type="InterPro" id="IPR002410">
    <property type="entry name" value="Peptidase_S33"/>
</dbReference>
<dbReference type="GO" id="GO:0006508">
    <property type="term" value="P:proteolysis"/>
    <property type="evidence" value="ECO:0007669"/>
    <property type="project" value="InterPro"/>
</dbReference>
<dbReference type="RefSeq" id="WP_043065187.1">
    <property type="nucleotide sequence ID" value="NZ_BJOA01000197.1"/>
</dbReference>
<dbReference type="InterPro" id="IPR000073">
    <property type="entry name" value="AB_hydrolase_1"/>
</dbReference>
<dbReference type="OrthoDB" id="9775557at2"/>
<dbReference type="PRINTS" id="PR00793">
    <property type="entry name" value="PROAMNOPTASE"/>
</dbReference>
<dbReference type="PANTHER" id="PTHR43798">
    <property type="entry name" value="MONOACYLGLYCEROL LIPASE"/>
    <property type="match status" value="1"/>
</dbReference>
<evidence type="ECO:0000313" key="6">
    <source>
        <dbReference type="Proteomes" id="UP000037269"/>
    </source>
</evidence>
<gene>
    <name evidence="4" type="ORF">AF333_16955</name>
    <name evidence="5" type="ORF">SAMN04487909_12531</name>
</gene>
<dbReference type="Gene3D" id="3.40.50.1820">
    <property type="entry name" value="alpha/beta hydrolase"/>
    <property type="match status" value="1"/>
</dbReference>
<dbReference type="STRING" id="47500.AF333_16955"/>
<sequence>MIYPFYNKNKKIHVEIFGEESSPAVLFLHGGPGESCYDFVYHQAKRLSKEMRIIAVDQRGVLRSEKIAEDEPFVLQDLIDDCEELRFQLRIKEWNVIGHSFGGYLALLYAAAYPKAISKIIFECPTFHFEWTSRNLLKRTASLFYKQGDYERAQECEALSVGSHCSEELFDHYIRLSELLGDERDKIYSPNPVITDDSLYTEMEWEQLWEGTEYHLEKLREEGRMFKPLIPQLANLTHPSLLIVGEFDPVTCKRHIQEYDKVPSRKKIVFKETGHTPHMEVPEKYGEVVAKFIKYGMI</sequence>
<reference evidence="5 7" key="2">
    <citation type="submission" date="2016-10" db="EMBL/GenBank/DDBJ databases">
        <authorList>
            <person name="de Groot N.N."/>
        </authorList>
    </citation>
    <scope>NUCLEOTIDE SEQUENCE [LARGE SCALE GENOMIC DNA]</scope>
    <source>
        <strain evidence="5 7">DSM 2895</strain>
    </source>
</reference>
<comment type="similarity">
    <text evidence="1">Belongs to the peptidase S33 family.</text>
</comment>
<dbReference type="EMBL" id="FNED01000025">
    <property type="protein sequence ID" value="SDJ68809.1"/>
    <property type="molecule type" value="Genomic_DNA"/>
</dbReference>
<dbReference type="Proteomes" id="UP000182836">
    <property type="component" value="Unassembled WGS sequence"/>
</dbReference>
<dbReference type="EMBL" id="LGUG01000004">
    <property type="protein sequence ID" value="KON96920.1"/>
    <property type="molecule type" value="Genomic_DNA"/>
</dbReference>
<dbReference type="GeneID" id="42306859"/>
<keyword evidence="6" id="KW-1185">Reference proteome</keyword>